<dbReference type="InterPro" id="IPR044746">
    <property type="entry name" value="ABCC_6TM_D1"/>
</dbReference>
<sequence length="1163" mass="128213">MGLAITMILLSAGCTLIQPLLIKAIIQYLQDTPNLFGTHSGYILVLWLSLAAFVGSTAVNFSGFLLARAGCNARLLIVNAVYQKLLRLSATARRTMNSGEILTLVSVDSERLVEAYVLGVWSVLSPIILFVLCVLVGWQMNAYVGLLAFLAVSIILLLALTTSRAVGRLRRRIAKLSAERVKLTNEALQGIRAIKLYGWEDAMQRTIQSLREQEVDLLRRYNHLRLYNAVLLLLAPTTLTAVCFSTHVLLGHELNVATAFTVLALTNACRLPFAIFANATVYVSEAGAAASRIGEFLLADEVVIEKHQDTSLKNENTGISLKNATFCWVEDALRPILDDITLSLAPGTLTVVVGGVGSGKTSLIQAILGEMIQTKGERNVNGEIAYASQQPWIQHQSVRENILFGAPYDREHYDNVLTACQLGPDLAILEHGDATEVGERGINLSGGQKARVSLARALYRSRNCDVLLFDDPLSALDVHVANAVFSQGLCGIAKDKTRLLVLNAHYHLLSAADRILVMQDGRIVGDGRLTSILEAFPFLKNEPASEKSEAAGAIEEPRNVKFTKADDQDEKKPSRVVVDEDRNIGSVTAQAYLKYLSYCGWPSVTVALAIVTLFTLAQVVLFLCDWFLSRWSNGSYRQDLNAYQSMGIYLGLIAVASVLALARGAFYTNVSMRCSSHLHSRYLRKVLMAPVPSFFDVTPVGRILNRFSRDLDQVDSPLPYYSLMTLTLFFQMSAALIVCGVSMPYVLILYAPLAGAFVVVTKFFQRSARELKRLDSISRSPFVHLVSETIHGIETIRSFQRTPDFAQRCQQLLDANGKCFFTFHTAMRWFAMRTDWLVATILVVVALLVLATKASIGPVVAGLALTYASQLTWAFQRVISVATQTESIMTCFERISYYDSLDEEGGNATYTPLNDWPRTGTITFDHVAMRYRPDLPLVVHDVSFSVQSGEKVGICGRTGSGKTSLVGVLFRTVECSSGVVRIDGVDIATLPLSTLRAKLTIIPQDPMLFSGSLRFNLDPFNENSDAELWEVLRKVHLASVVEQWNEGLEYEVAEKGDNASVGQRQLICIARALLRRSLIVVMDEATANVDQESDKLIQQTVRDSFAGPSTTVLCIAHRLETILHSDKILMLDNGRVKEFGSPQTLLQRSDSAFRALVHSTRVE</sequence>
<evidence type="ECO:0000313" key="12">
    <source>
        <dbReference type="EMBL" id="TMW58919.1"/>
    </source>
</evidence>
<accession>A0A8K1FFE9</accession>
<comment type="caution">
    <text evidence="12">The sequence shown here is derived from an EMBL/GenBank/DDBJ whole genome shotgun (WGS) entry which is preliminary data.</text>
</comment>
<dbReference type="CDD" id="cd03250">
    <property type="entry name" value="ABCC_MRP_domain1"/>
    <property type="match status" value="1"/>
</dbReference>
<dbReference type="PANTHER" id="PTHR24223">
    <property type="entry name" value="ATP-BINDING CASSETTE SUB-FAMILY C"/>
    <property type="match status" value="1"/>
</dbReference>
<feature type="domain" description="ABC transmembrane type-1" evidence="11">
    <location>
        <begin position="3"/>
        <end position="285"/>
    </location>
</feature>
<dbReference type="GO" id="GO:0005524">
    <property type="term" value="F:ATP binding"/>
    <property type="evidence" value="ECO:0007669"/>
    <property type="project" value="UniProtKB-KW"/>
</dbReference>
<evidence type="ECO:0000256" key="7">
    <source>
        <dbReference type="ARBA" id="ARBA00022989"/>
    </source>
</evidence>
<feature type="transmembrane region" description="Helical" evidence="9">
    <location>
        <begin position="144"/>
        <end position="166"/>
    </location>
</feature>
<name>A0A8K1FFE9_PYTOL</name>
<evidence type="ECO:0000256" key="2">
    <source>
        <dbReference type="ARBA" id="ARBA00022448"/>
    </source>
</evidence>
<keyword evidence="8 9" id="KW-0472">Membrane</keyword>
<dbReference type="InterPro" id="IPR044726">
    <property type="entry name" value="ABCC_6TM_D2"/>
</dbReference>
<keyword evidence="7 9" id="KW-1133">Transmembrane helix</keyword>
<dbReference type="FunFam" id="3.40.50.300:FF:000997">
    <property type="entry name" value="Multidrug resistance-associated protein 1"/>
    <property type="match status" value="1"/>
</dbReference>
<feature type="transmembrane region" description="Helical" evidence="9">
    <location>
        <begin position="744"/>
        <end position="764"/>
    </location>
</feature>
<keyword evidence="3 9" id="KW-0812">Transmembrane</keyword>
<dbReference type="CDD" id="cd18580">
    <property type="entry name" value="ABC_6TM_ABCC_D2"/>
    <property type="match status" value="1"/>
</dbReference>
<dbReference type="PANTHER" id="PTHR24223:SF443">
    <property type="entry name" value="MULTIDRUG-RESISTANCE LIKE PROTEIN 1, ISOFORM I"/>
    <property type="match status" value="1"/>
</dbReference>
<feature type="transmembrane region" description="Helical" evidence="9">
    <location>
        <begin position="256"/>
        <end position="283"/>
    </location>
</feature>
<protein>
    <submittedName>
        <fullName evidence="12">Uncharacterized protein</fullName>
    </submittedName>
</protein>
<feature type="transmembrane region" description="Helical" evidence="9">
    <location>
        <begin position="40"/>
        <end position="67"/>
    </location>
</feature>
<feature type="domain" description="ABC transporter" evidence="10">
    <location>
        <begin position="922"/>
        <end position="1158"/>
    </location>
</feature>
<dbReference type="Gene3D" id="3.40.50.300">
    <property type="entry name" value="P-loop containing nucleotide triphosphate hydrolases"/>
    <property type="match status" value="2"/>
</dbReference>
<proteinExistence type="predicted"/>
<keyword evidence="6" id="KW-0067">ATP-binding</keyword>
<evidence type="ECO:0000256" key="4">
    <source>
        <dbReference type="ARBA" id="ARBA00022737"/>
    </source>
</evidence>
<feature type="transmembrane region" description="Helical" evidence="9">
    <location>
        <begin position="226"/>
        <end position="250"/>
    </location>
</feature>
<evidence type="ECO:0000256" key="8">
    <source>
        <dbReference type="ARBA" id="ARBA00023136"/>
    </source>
</evidence>
<feature type="domain" description="ABC transporter" evidence="10">
    <location>
        <begin position="319"/>
        <end position="545"/>
    </location>
</feature>
<dbReference type="GO" id="GO:0140359">
    <property type="term" value="F:ABC-type transporter activity"/>
    <property type="evidence" value="ECO:0007669"/>
    <property type="project" value="InterPro"/>
</dbReference>
<dbReference type="PROSITE" id="PS50929">
    <property type="entry name" value="ABC_TM1F"/>
    <property type="match status" value="2"/>
</dbReference>
<reference evidence="12" key="1">
    <citation type="submission" date="2019-03" db="EMBL/GenBank/DDBJ databases">
        <title>Long read genome sequence of the mycoparasitic Pythium oligandrum ATCC 38472 isolated from sugarbeet rhizosphere.</title>
        <authorList>
            <person name="Gaulin E."/>
        </authorList>
    </citation>
    <scope>NUCLEOTIDE SEQUENCE</scope>
    <source>
        <strain evidence="12">ATCC 38472_TT</strain>
    </source>
</reference>
<evidence type="ECO:0000256" key="5">
    <source>
        <dbReference type="ARBA" id="ARBA00022741"/>
    </source>
</evidence>
<keyword evidence="4" id="KW-0677">Repeat</keyword>
<feature type="domain" description="ABC transmembrane type-1" evidence="11">
    <location>
        <begin position="608"/>
        <end position="887"/>
    </location>
</feature>
<dbReference type="InterPro" id="IPR003439">
    <property type="entry name" value="ABC_transporter-like_ATP-bd"/>
</dbReference>
<keyword evidence="2" id="KW-0813">Transport</keyword>
<dbReference type="GO" id="GO:0016887">
    <property type="term" value="F:ATP hydrolysis activity"/>
    <property type="evidence" value="ECO:0007669"/>
    <property type="project" value="InterPro"/>
</dbReference>
<dbReference type="InterPro" id="IPR003593">
    <property type="entry name" value="AAA+_ATPase"/>
</dbReference>
<feature type="transmembrane region" description="Helical" evidence="9">
    <location>
        <begin position="115"/>
        <end position="138"/>
    </location>
</feature>
<dbReference type="OrthoDB" id="6500128at2759"/>
<dbReference type="FunFam" id="1.20.1560.10:FF:000063">
    <property type="entry name" value="Multidrug resistance protein ABC transporter"/>
    <property type="match status" value="1"/>
</dbReference>
<evidence type="ECO:0000256" key="6">
    <source>
        <dbReference type="ARBA" id="ARBA00022840"/>
    </source>
</evidence>
<dbReference type="Proteomes" id="UP000794436">
    <property type="component" value="Unassembled WGS sequence"/>
</dbReference>
<dbReference type="AlphaFoldDB" id="A0A8K1FFE9"/>
<comment type="subcellular location">
    <subcellularLocation>
        <location evidence="1">Vacuole membrane</location>
        <topology evidence="1">Multi-pass membrane protein</topology>
    </subcellularLocation>
</comment>
<dbReference type="CDD" id="cd18579">
    <property type="entry name" value="ABC_6TM_ABCC_D1"/>
    <property type="match status" value="1"/>
</dbReference>
<dbReference type="InterPro" id="IPR036640">
    <property type="entry name" value="ABC1_TM_sf"/>
</dbReference>
<feature type="transmembrane region" description="Helical" evidence="9">
    <location>
        <begin position="718"/>
        <end position="738"/>
    </location>
</feature>
<evidence type="ECO:0000313" key="13">
    <source>
        <dbReference type="Proteomes" id="UP000794436"/>
    </source>
</evidence>
<dbReference type="PROSITE" id="PS50893">
    <property type="entry name" value="ABC_TRANSPORTER_2"/>
    <property type="match status" value="2"/>
</dbReference>
<keyword evidence="13" id="KW-1185">Reference proteome</keyword>
<dbReference type="EMBL" id="SPLM01000110">
    <property type="protein sequence ID" value="TMW58919.1"/>
    <property type="molecule type" value="Genomic_DNA"/>
</dbReference>
<feature type="transmembrane region" description="Helical" evidence="9">
    <location>
        <begin position="648"/>
        <end position="666"/>
    </location>
</feature>
<dbReference type="InterPro" id="IPR017871">
    <property type="entry name" value="ABC_transporter-like_CS"/>
</dbReference>
<evidence type="ECO:0000259" key="11">
    <source>
        <dbReference type="PROSITE" id="PS50929"/>
    </source>
</evidence>
<dbReference type="Pfam" id="PF00664">
    <property type="entry name" value="ABC_membrane"/>
    <property type="match status" value="2"/>
</dbReference>
<feature type="transmembrane region" description="Helical" evidence="9">
    <location>
        <begin position="604"/>
        <end position="628"/>
    </location>
</feature>
<keyword evidence="5" id="KW-0547">Nucleotide-binding</keyword>
<dbReference type="PROSITE" id="PS00211">
    <property type="entry name" value="ABC_TRANSPORTER_1"/>
    <property type="match status" value="1"/>
</dbReference>
<dbReference type="Pfam" id="PF00005">
    <property type="entry name" value="ABC_tran"/>
    <property type="match status" value="2"/>
</dbReference>
<dbReference type="FunFam" id="3.40.50.300:FF:000163">
    <property type="entry name" value="Multidrug resistance-associated protein member 4"/>
    <property type="match status" value="1"/>
</dbReference>
<dbReference type="SUPFAM" id="SSF90123">
    <property type="entry name" value="ABC transporter transmembrane region"/>
    <property type="match status" value="2"/>
</dbReference>
<dbReference type="CDD" id="cd03244">
    <property type="entry name" value="ABCC_MRP_domain2"/>
    <property type="match status" value="1"/>
</dbReference>
<feature type="transmembrane region" description="Helical" evidence="9">
    <location>
        <begin position="836"/>
        <end position="856"/>
    </location>
</feature>
<evidence type="ECO:0000256" key="1">
    <source>
        <dbReference type="ARBA" id="ARBA00004128"/>
    </source>
</evidence>
<evidence type="ECO:0000256" key="3">
    <source>
        <dbReference type="ARBA" id="ARBA00022692"/>
    </source>
</evidence>
<organism evidence="12 13">
    <name type="scientific">Pythium oligandrum</name>
    <name type="common">Mycoparasitic fungus</name>
    <dbReference type="NCBI Taxonomy" id="41045"/>
    <lineage>
        <taxon>Eukaryota</taxon>
        <taxon>Sar</taxon>
        <taxon>Stramenopiles</taxon>
        <taxon>Oomycota</taxon>
        <taxon>Peronosporomycetes</taxon>
        <taxon>Pythiales</taxon>
        <taxon>Pythiaceae</taxon>
        <taxon>Pythium</taxon>
    </lineage>
</organism>
<dbReference type="InterPro" id="IPR050173">
    <property type="entry name" value="ABC_transporter_C-like"/>
</dbReference>
<evidence type="ECO:0000259" key="10">
    <source>
        <dbReference type="PROSITE" id="PS50893"/>
    </source>
</evidence>
<gene>
    <name evidence="12" type="ORF">Poli38472_007064</name>
</gene>
<dbReference type="InterPro" id="IPR011527">
    <property type="entry name" value="ABC1_TM_dom"/>
</dbReference>
<evidence type="ECO:0000256" key="9">
    <source>
        <dbReference type="SAM" id="Phobius"/>
    </source>
</evidence>
<dbReference type="SMART" id="SM00382">
    <property type="entry name" value="AAA"/>
    <property type="match status" value="2"/>
</dbReference>
<dbReference type="Gene3D" id="1.20.1560.10">
    <property type="entry name" value="ABC transporter type 1, transmembrane domain"/>
    <property type="match status" value="2"/>
</dbReference>
<dbReference type="SUPFAM" id="SSF52540">
    <property type="entry name" value="P-loop containing nucleoside triphosphate hydrolases"/>
    <property type="match status" value="2"/>
</dbReference>
<dbReference type="InterPro" id="IPR027417">
    <property type="entry name" value="P-loop_NTPase"/>
</dbReference>
<dbReference type="GO" id="GO:0005774">
    <property type="term" value="C:vacuolar membrane"/>
    <property type="evidence" value="ECO:0007669"/>
    <property type="project" value="UniProtKB-SubCell"/>
</dbReference>